<dbReference type="PRINTS" id="PR00344">
    <property type="entry name" value="BCTRLSENSOR"/>
</dbReference>
<evidence type="ECO:0000256" key="5">
    <source>
        <dbReference type="ARBA" id="ARBA00022840"/>
    </source>
</evidence>
<dbReference type="InterPro" id="IPR000014">
    <property type="entry name" value="PAS"/>
</dbReference>
<accession>A0A8T4GJ86</accession>
<organism evidence="11 12">
    <name type="scientific">Halorubrum alkaliphilum</name>
    <dbReference type="NCBI Taxonomy" id="261290"/>
    <lineage>
        <taxon>Archaea</taxon>
        <taxon>Methanobacteriati</taxon>
        <taxon>Methanobacteriota</taxon>
        <taxon>Stenosarchaea group</taxon>
        <taxon>Halobacteria</taxon>
        <taxon>Halobacteriales</taxon>
        <taxon>Haloferacaceae</taxon>
        <taxon>Halorubrum</taxon>
    </lineage>
</organism>
<evidence type="ECO:0000256" key="4">
    <source>
        <dbReference type="ARBA" id="ARBA00022777"/>
    </source>
</evidence>
<dbReference type="InterPro" id="IPR001610">
    <property type="entry name" value="PAC"/>
</dbReference>
<dbReference type="GO" id="GO:0005524">
    <property type="term" value="F:ATP binding"/>
    <property type="evidence" value="ECO:0007669"/>
    <property type="project" value="UniProtKB-KW"/>
</dbReference>
<evidence type="ECO:0000259" key="8">
    <source>
        <dbReference type="PROSITE" id="PS50109"/>
    </source>
</evidence>
<dbReference type="PANTHER" id="PTHR43065:SF10">
    <property type="entry name" value="PEROXIDE STRESS-ACTIVATED HISTIDINE KINASE MAK3"/>
    <property type="match status" value="1"/>
</dbReference>
<proteinExistence type="predicted"/>
<evidence type="ECO:0000256" key="7">
    <source>
        <dbReference type="SAM" id="MobiDB-lite"/>
    </source>
</evidence>
<dbReference type="InterPro" id="IPR005467">
    <property type="entry name" value="His_kinase_dom"/>
</dbReference>
<evidence type="ECO:0000313" key="12">
    <source>
        <dbReference type="Proteomes" id="UP000823588"/>
    </source>
</evidence>
<feature type="compositionally biased region" description="Basic and acidic residues" evidence="7">
    <location>
        <begin position="65"/>
        <end position="74"/>
    </location>
</feature>
<evidence type="ECO:0000259" key="10">
    <source>
        <dbReference type="PROSITE" id="PS50113"/>
    </source>
</evidence>
<feature type="compositionally biased region" description="Basic and acidic residues" evidence="7">
    <location>
        <begin position="17"/>
        <end position="30"/>
    </location>
</feature>
<dbReference type="GO" id="GO:0016301">
    <property type="term" value="F:kinase activity"/>
    <property type="evidence" value="ECO:0007669"/>
    <property type="project" value="UniProtKB-KW"/>
</dbReference>
<dbReference type="PANTHER" id="PTHR43065">
    <property type="entry name" value="SENSOR HISTIDINE KINASE"/>
    <property type="match status" value="1"/>
</dbReference>
<evidence type="ECO:0000256" key="2">
    <source>
        <dbReference type="ARBA" id="ARBA00022679"/>
    </source>
</evidence>
<feature type="domain" description="PAS" evidence="9">
    <location>
        <begin position="220"/>
        <end position="290"/>
    </location>
</feature>
<dbReference type="InterPro" id="IPR013656">
    <property type="entry name" value="PAS_4"/>
</dbReference>
<reference evidence="11" key="1">
    <citation type="submission" date="2021-03" db="EMBL/GenBank/DDBJ databases">
        <title>Genomic Encyclopedia of Type Strains, Phase IV (KMG-IV): sequencing the most valuable type-strain genomes for metagenomic binning, comparative biology and taxonomic classification.</title>
        <authorList>
            <person name="Goeker M."/>
        </authorList>
    </citation>
    <scope>NUCLEOTIDE SEQUENCE</scope>
    <source>
        <strain evidence="11">DSM 23564</strain>
    </source>
</reference>
<dbReference type="Pfam" id="PF02518">
    <property type="entry name" value="HATPase_c"/>
    <property type="match status" value="1"/>
</dbReference>
<keyword evidence="3" id="KW-0547">Nucleotide-binding</keyword>
<dbReference type="Proteomes" id="UP000823588">
    <property type="component" value="Unassembled WGS sequence"/>
</dbReference>
<feature type="region of interest" description="Disordered" evidence="7">
    <location>
        <begin position="1"/>
        <end position="87"/>
    </location>
</feature>
<evidence type="ECO:0000256" key="1">
    <source>
        <dbReference type="ARBA" id="ARBA00022553"/>
    </source>
</evidence>
<dbReference type="InterPro" id="IPR003594">
    <property type="entry name" value="HATPase_dom"/>
</dbReference>
<keyword evidence="12" id="KW-1185">Reference proteome</keyword>
<feature type="domain" description="Histidine kinase" evidence="8">
    <location>
        <begin position="349"/>
        <end position="556"/>
    </location>
</feature>
<keyword evidence="4" id="KW-0418">Kinase</keyword>
<dbReference type="Pfam" id="PF08448">
    <property type="entry name" value="PAS_4"/>
    <property type="match status" value="1"/>
</dbReference>
<protein>
    <submittedName>
        <fullName evidence="11">PAS domain S-box-containing protein</fullName>
    </submittedName>
</protein>
<keyword evidence="1" id="KW-0597">Phosphoprotein</keyword>
<dbReference type="GO" id="GO:0000160">
    <property type="term" value="P:phosphorelay signal transduction system"/>
    <property type="evidence" value="ECO:0007669"/>
    <property type="project" value="UniProtKB-KW"/>
</dbReference>
<dbReference type="Gene3D" id="3.30.450.20">
    <property type="entry name" value="PAS domain"/>
    <property type="match status" value="2"/>
</dbReference>
<dbReference type="InterPro" id="IPR035965">
    <property type="entry name" value="PAS-like_dom_sf"/>
</dbReference>
<keyword evidence="6" id="KW-0902">Two-component regulatory system</keyword>
<dbReference type="Gene3D" id="3.30.565.10">
    <property type="entry name" value="Histidine kinase-like ATPase, C-terminal domain"/>
    <property type="match status" value="1"/>
</dbReference>
<dbReference type="InterPro" id="IPR000700">
    <property type="entry name" value="PAS-assoc_C"/>
</dbReference>
<dbReference type="PROSITE" id="PS50109">
    <property type="entry name" value="HIS_KIN"/>
    <property type="match status" value="1"/>
</dbReference>
<evidence type="ECO:0000259" key="9">
    <source>
        <dbReference type="PROSITE" id="PS50112"/>
    </source>
</evidence>
<dbReference type="CDD" id="cd00075">
    <property type="entry name" value="HATPase"/>
    <property type="match status" value="1"/>
</dbReference>
<evidence type="ECO:0000313" key="11">
    <source>
        <dbReference type="EMBL" id="MBP1923471.1"/>
    </source>
</evidence>
<dbReference type="PROSITE" id="PS50113">
    <property type="entry name" value="PAC"/>
    <property type="match status" value="1"/>
</dbReference>
<dbReference type="PROSITE" id="PS50112">
    <property type="entry name" value="PAS"/>
    <property type="match status" value="1"/>
</dbReference>
<keyword evidence="5" id="KW-0067">ATP-binding</keyword>
<name>A0A8T4GJ86_9EURY</name>
<feature type="domain" description="PAC" evidence="10">
    <location>
        <begin position="293"/>
        <end position="345"/>
    </location>
</feature>
<dbReference type="InterPro" id="IPR004358">
    <property type="entry name" value="Sig_transdc_His_kin-like_C"/>
</dbReference>
<dbReference type="SMART" id="SM00091">
    <property type="entry name" value="PAS"/>
    <property type="match status" value="2"/>
</dbReference>
<dbReference type="AlphaFoldDB" id="A0A8T4GJ86"/>
<feature type="compositionally biased region" description="Basic and acidic residues" evidence="7">
    <location>
        <begin position="39"/>
        <end position="53"/>
    </location>
</feature>
<dbReference type="Pfam" id="PF13426">
    <property type="entry name" value="PAS_9"/>
    <property type="match status" value="1"/>
</dbReference>
<dbReference type="CDD" id="cd00130">
    <property type="entry name" value="PAS"/>
    <property type="match status" value="1"/>
</dbReference>
<evidence type="ECO:0000256" key="3">
    <source>
        <dbReference type="ARBA" id="ARBA00022741"/>
    </source>
</evidence>
<dbReference type="SUPFAM" id="SSF55785">
    <property type="entry name" value="PYP-like sensor domain (PAS domain)"/>
    <property type="match status" value="2"/>
</dbReference>
<evidence type="ECO:0000256" key="6">
    <source>
        <dbReference type="ARBA" id="ARBA00023012"/>
    </source>
</evidence>
<dbReference type="InterPro" id="IPR036890">
    <property type="entry name" value="HATPase_C_sf"/>
</dbReference>
<dbReference type="EMBL" id="JAGGKQ010000022">
    <property type="protein sequence ID" value="MBP1923471.1"/>
    <property type="molecule type" value="Genomic_DNA"/>
</dbReference>
<sequence length="558" mass="59222">MGRDGSEGENEDPDATGSDREAVGSDREASGESDQGFTESDRPPDIADAEHPTRAGGEATPTTDDDSHASDSRADASSPNGRSVDFGGMADEECVEAAWSFVESVPTPTLAVDPDTTAIHAANGHAASLFGRDRSTLALMGLTDIGGPTTGDNSIEETFASVVASGGPEHFEWDLRTDDGERRRLAVDAHMTTVADREWLVVTLTDATARVRSEQSTSEQLRTLDAIASTVPMALFQCDAAGTLTRWNDRLATDTGYAAEGLSGRALPDLFDDRSRSTVADALAEVYGEGTHIEREATLLTRSGERTPYRLTVGPVTDTDGSPVGLVGVGEDRTEASLREERLAVLTRVLRHNFRNELNVVTGFTQQAKRKVDDPETIAQLDRVIDTAERLLHLGETSRKVERLLGDQPTPGPIPLASVVTDALGSIPATLRDRADIETDVSPGITVSAVDQLSDALAELVDNAIRHNDAERPRVHVAAAELPSESWVSLVVADDGPGIPPAERAVLTGEETPLDHASGLGLWYVNWVVTAAGGELAITESKGGGTRIELSLRTPNAG</sequence>
<dbReference type="SMART" id="SM00086">
    <property type="entry name" value="PAC"/>
    <property type="match status" value="2"/>
</dbReference>
<dbReference type="NCBIfam" id="TIGR00229">
    <property type="entry name" value="sensory_box"/>
    <property type="match status" value="1"/>
</dbReference>
<dbReference type="SMART" id="SM00387">
    <property type="entry name" value="HATPase_c"/>
    <property type="match status" value="1"/>
</dbReference>
<comment type="caution">
    <text evidence="11">The sequence shown here is derived from an EMBL/GenBank/DDBJ whole genome shotgun (WGS) entry which is preliminary data.</text>
</comment>
<keyword evidence="2" id="KW-0808">Transferase</keyword>
<dbReference type="SUPFAM" id="SSF55874">
    <property type="entry name" value="ATPase domain of HSP90 chaperone/DNA topoisomerase II/histidine kinase"/>
    <property type="match status" value="1"/>
</dbReference>
<gene>
    <name evidence="11" type="ORF">J2751_002513</name>
</gene>